<organism evidence="1 2">
    <name type="scientific">Enterocloster alcoholdehydrogenati</name>
    <dbReference type="NCBI Taxonomy" id="2547410"/>
    <lineage>
        <taxon>Bacteria</taxon>
        <taxon>Bacillati</taxon>
        <taxon>Bacillota</taxon>
        <taxon>Clostridia</taxon>
        <taxon>Lachnospirales</taxon>
        <taxon>Lachnospiraceae</taxon>
        <taxon>Enterocloster</taxon>
    </lineage>
</organism>
<keyword evidence="2" id="KW-1185">Reference proteome</keyword>
<dbReference type="EMBL" id="BAABXL010000001">
    <property type="protein sequence ID" value="GAA6268618.1"/>
    <property type="molecule type" value="Genomic_DNA"/>
</dbReference>
<name>A0ABQ0AX58_9FIRM</name>
<protein>
    <submittedName>
        <fullName evidence="1">Uncharacterized protein</fullName>
    </submittedName>
</protein>
<evidence type="ECO:0000313" key="2">
    <source>
        <dbReference type="Proteomes" id="UP001600894"/>
    </source>
</evidence>
<evidence type="ECO:0000313" key="1">
    <source>
        <dbReference type="EMBL" id="GAA6268618.1"/>
    </source>
</evidence>
<proteinExistence type="predicted"/>
<sequence length="106" mass="12251">MRLWDHLYMGQNADRARAKILKGLREGSLLPDTYVITLPENGNHIFDICPVSLLARRERRGEKLLILGLARGYHEAQEVTGRMVDDMYRETGAFDWKAYMNRLSGK</sequence>
<comment type="caution">
    <text evidence="1">The sequence shown here is derived from an EMBL/GenBank/DDBJ whole genome shotgun (WGS) entry which is preliminary data.</text>
</comment>
<reference evidence="1 2" key="1">
    <citation type="submission" date="2024-04" db="EMBL/GenBank/DDBJ databases">
        <title>Defined microbial consortia suppress multidrug-resistant proinflammatory Enterobacteriaceae via ecological control.</title>
        <authorList>
            <person name="Furuichi M."/>
            <person name="Kawaguchi T."/>
            <person name="Pust M."/>
            <person name="Yasuma K."/>
            <person name="Plichta D."/>
            <person name="Hasegawa N."/>
            <person name="Ohya T."/>
            <person name="Bhattarai S."/>
            <person name="Sasajima S."/>
            <person name="Aoto Y."/>
            <person name="Tuganbaev T."/>
            <person name="Yaginuma M."/>
            <person name="Ueda M."/>
            <person name="Okahashi N."/>
            <person name="Amafuji K."/>
            <person name="Kiridooshi Y."/>
            <person name="Sugita K."/>
            <person name="Strazar M."/>
            <person name="Skelly A."/>
            <person name="Suda W."/>
            <person name="Hattori M."/>
            <person name="Nakamoto N."/>
            <person name="Caballero S."/>
            <person name="Norman J."/>
            <person name="Olle B."/>
            <person name="Tanoue T."/>
            <person name="Arita M."/>
            <person name="Bucci V."/>
            <person name="Atarashi K."/>
            <person name="Xavier R."/>
            <person name="Honda K."/>
        </authorList>
    </citation>
    <scope>NUCLEOTIDE SEQUENCE [LARGE SCALE GENOMIC DNA]</scope>
    <source>
        <strain evidence="2">f13</strain>
    </source>
</reference>
<dbReference type="Proteomes" id="UP001600894">
    <property type="component" value="Unassembled WGS sequence"/>
</dbReference>
<accession>A0ABQ0AX58</accession>
<gene>
    <name evidence="1" type="ORF">F130042H8_16780</name>
</gene>